<dbReference type="InterPro" id="IPR001251">
    <property type="entry name" value="CRAL-TRIO_dom"/>
</dbReference>
<sequence>MWGRYLGKFAYSPPQPVTMTMAHDLGYDLEEALKREGLNRNDLVALRSPPIEGVPLDITDRLLTCFLSACNQNIDETRKVIKIFYDARRDGPELFNDRDPFSPKIRQCFQNQDYFPLPPTPSGYSVVYHRLSSPKASNYCFDEAVKTYFMLLESCLTTDGPRPGLICLFDMSNVGLTHLLRVKISTIRKFFHYLQDGLPAKLKAIHVLNAVSFFDKVLYIIKPFIHAEILKMLFLHGSNDSLESLYEDWIPRSCLPSDYGGELKSVADLHQEHIRKFESMRPYFLAEERQRNGKGDDDSALIDGASKKMKSLDID</sequence>
<evidence type="ECO:0000313" key="3">
    <source>
        <dbReference type="Proteomes" id="UP001562425"/>
    </source>
</evidence>
<dbReference type="Gene3D" id="3.40.525.10">
    <property type="entry name" value="CRAL-TRIO lipid binding domain"/>
    <property type="match status" value="1"/>
</dbReference>
<organism evidence="2 3">
    <name type="scientific">Culex pipiens pipiens</name>
    <name type="common">Northern house mosquito</name>
    <dbReference type="NCBI Taxonomy" id="38569"/>
    <lineage>
        <taxon>Eukaryota</taxon>
        <taxon>Metazoa</taxon>
        <taxon>Ecdysozoa</taxon>
        <taxon>Arthropoda</taxon>
        <taxon>Hexapoda</taxon>
        <taxon>Insecta</taxon>
        <taxon>Pterygota</taxon>
        <taxon>Neoptera</taxon>
        <taxon>Endopterygota</taxon>
        <taxon>Diptera</taxon>
        <taxon>Nematocera</taxon>
        <taxon>Culicoidea</taxon>
        <taxon>Culicidae</taxon>
        <taxon>Culicinae</taxon>
        <taxon>Culicini</taxon>
        <taxon>Culex</taxon>
        <taxon>Culex</taxon>
    </lineage>
</organism>
<evidence type="ECO:0000313" key="2">
    <source>
        <dbReference type="EMBL" id="KAL1397819.1"/>
    </source>
</evidence>
<gene>
    <name evidence="2" type="ORF">pipiens_009451</name>
</gene>
<reference evidence="2 3" key="1">
    <citation type="submission" date="2024-05" db="EMBL/GenBank/DDBJ databases">
        <title>Culex pipiens pipiens assembly and annotation.</title>
        <authorList>
            <person name="Alout H."/>
            <person name="Durand T."/>
        </authorList>
    </citation>
    <scope>NUCLEOTIDE SEQUENCE [LARGE SCALE GENOMIC DNA]</scope>
    <source>
        <strain evidence="2">HA-2024</strain>
        <tissue evidence="2">Whole body</tissue>
    </source>
</reference>
<dbReference type="SMART" id="SM00516">
    <property type="entry name" value="SEC14"/>
    <property type="match status" value="1"/>
</dbReference>
<accession>A0ABD1DEG3</accession>
<dbReference type="InterPro" id="IPR036273">
    <property type="entry name" value="CRAL/TRIO_N_dom_sf"/>
</dbReference>
<comment type="caution">
    <text evidence="2">The sequence shown here is derived from an EMBL/GenBank/DDBJ whole genome shotgun (WGS) entry which is preliminary data.</text>
</comment>
<dbReference type="PANTHER" id="PTHR10174:SF130">
    <property type="entry name" value="ALPHA-TOCOPHEROL TRANSFER PROTEIN-LIKE"/>
    <property type="match status" value="1"/>
</dbReference>
<dbReference type="CDD" id="cd00170">
    <property type="entry name" value="SEC14"/>
    <property type="match status" value="1"/>
</dbReference>
<dbReference type="PANTHER" id="PTHR10174">
    <property type="entry name" value="ALPHA-TOCOPHEROL TRANSFER PROTEIN-RELATED"/>
    <property type="match status" value="1"/>
</dbReference>
<protein>
    <recommendedName>
        <fullName evidence="1">CRAL-TRIO domain-containing protein</fullName>
    </recommendedName>
</protein>
<dbReference type="AlphaFoldDB" id="A0ABD1DEG3"/>
<keyword evidence="3" id="KW-1185">Reference proteome</keyword>
<evidence type="ECO:0000259" key="1">
    <source>
        <dbReference type="PROSITE" id="PS50191"/>
    </source>
</evidence>
<feature type="domain" description="CRAL-TRIO" evidence="1">
    <location>
        <begin position="102"/>
        <end position="267"/>
    </location>
</feature>
<proteinExistence type="predicted"/>
<name>A0ABD1DEG3_CULPP</name>
<dbReference type="EMBL" id="JBEHCU010006133">
    <property type="protein sequence ID" value="KAL1397819.1"/>
    <property type="molecule type" value="Genomic_DNA"/>
</dbReference>
<dbReference type="Proteomes" id="UP001562425">
    <property type="component" value="Unassembled WGS sequence"/>
</dbReference>
<dbReference type="PROSITE" id="PS50191">
    <property type="entry name" value="CRAL_TRIO"/>
    <property type="match status" value="1"/>
</dbReference>
<dbReference type="Pfam" id="PF00650">
    <property type="entry name" value="CRAL_TRIO"/>
    <property type="match status" value="1"/>
</dbReference>
<dbReference type="PRINTS" id="PR00180">
    <property type="entry name" value="CRETINALDHBP"/>
</dbReference>
<dbReference type="InterPro" id="IPR036865">
    <property type="entry name" value="CRAL-TRIO_dom_sf"/>
</dbReference>
<dbReference type="SUPFAM" id="SSF46938">
    <property type="entry name" value="CRAL/TRIO N-terminal domain"/>
    <property type="match status" value="1"/>
</dbReference>
<dbReference type="SUPFAM" id="SSF52087">
    <property type="entry name" value="CRAL/TRIO domain"/>
    <property type="match status" value="1"/>
</dbReference>